<name>A0A2W1L8K8_9BACL</name>
<dbReference type="Proteomes" id="UP000249522">
    <property type="component" value="Unassembled WGS sequence"/>
</dbReference>
<keyword evidence="3" id="KW-1185">Reference proteome</keyword>
<evidence type="ECO:0008006" key="4">
    <source>
        <dbReference type="Google" id="ProtNLM"/>
    </source>
</evidence>
<organism evidence="2 3">
    <name type="scientific">Paenibacillus sambharensis</name>
    <dbReference type="NCBI Taxonomy" id="1803190"/>
    <lineage>
        <taxon>Bacteria</taxon>
        <taxon>Bacillati</taxon>
        <taxon>Bacillota</taxon>
        <taxon>Bacilli</taxon>
        <taxon>Bacillales</taxon>
        <taxon>Paenibacillaceae</taxon>
        <taxon>Paenibacillus</taxon>
    </lineage>
</organism>
<evidence type="ECO:0000313" key="3">
    <source>
        <dbReference type="Proteomes" id="UP000249522"/>
    </source>
</evidence>
<feature type="region of interest" description="Disordered" evidence="1">
    <location>
        <begin position="1320"/>
        <end position="1358"/>
    </location>
</feature>
<evidence type="ECO:0000256" key="1">
    <source>
        <dbReference type="SAM" id="MobiDB-lite"/>
    </source>
</evidence>
<dbReference type="OrthoDB" id="2088498at2"/>
<protein>
    <recommendedName>
        <fullName evidence="4">Large polyvalent protein associated domain-containing protein</fullName>
    </recommendedName>
</protein>
<dbReference type="EMBL" id="QKRB01000044">
    <property type="protein sequence ID" value="PZD95243.1"/>
    <property type="molecule type" value="Genomic_DNA"/>
</dbReference>
<dbReference type="RefSeq" id="WP_111146872.1">
    <property type="nucleotide sequence ID" value="NZ_QKRB01000044.1"/>
</dbReference>
<feature type="compositionally biased region" description="Basic and acidic residues" evidence="1">
    <location>
        <begin position="99"/>
        <end position="114"/>
    </location>
</feature>
<accession>A0A2W1L8K8</accession>
<feature type="compositionally biased region" description="Basic and acidic residues" evidence="1">
    <location>
        <begin position="1336"/>
        <end position="1358"/>
    </location>
</feature>
<gene>
    <name evidence="2" type="ORF">DNH61_11835</name>
</gene>
<reference evidence="2 3" key="1">
    <citation type="submission" date="2018-06" db="EMBL/GenBank/DDBJ databases">
        <title>Paenibacillus imtechensis sp. nov.</title>
        <authorList>
            <person name="Pinnaka A.K."/>
            <person name="Singh H."/>
            <person name="Kaur M."/>
        </authorList>
    </citation>
    <scope>NUCLEOTIDE SEQUENCE [LARGE SCALE GENOMIC DNA]</scope>
    <source>
        <strain evidence="2 3">SMB1</strain>
    </source>
</reference>
<sequence length="1358" mass="148358">MDEFERVRRRKQGEEAKRRVMERLAALNSGAGQPVEDEFAVVRNRPVNVPPPNSNKLTLPATAFNQPERTIYGTDNLTRSVQGIQAFNDRAEAERQAKKAAEEKAKQDYLDKQRATRNAQDPKNPVLKFLKDNTVDAAAGFIDKAQVGKTGIPGVDDAGKFLSRFGQKAGHAVGVDTQKAGAAPILSTGSKAADITADLGGAIAGWTTNPANIGQGLASMPYKIGQTFAQNVAPKAGPVATRAIQGSVAGAVQGGVIGGVRGETDADQMAMNIGMGALGGAVGDVAMYGLGRGISKLASKFRGPGNSAEPAAQEVLALPEPRQRGNVNRADTPEVIMDADVRPLGLPSPSGRPQGVTGAVQPPLQRVGRAAQVEVLPAADVTVPKLPRVDVTPPPGQAAPNMRQRGFAETLQASDKPPLSFKERMSAAYQPIRNADTLAAANLRISRDIEEATSFVLGDTRFTAEKATVAQRLIDHYNGIGNHQRAVDIAMKVSEEATTAGQANQALSMFNRLSPEGVLVYAQRVARKTNEKTSVFTKDKVVTPDMAANLQGLAAAAKKMTGIKELSNNVNDILDRAKSGVKLTESEAQTLRHFVNESKQFIKETSRQPRAPRAPRQPKDNRVRDNLTAFLDAQEQAAKERLRSKGIQVSSTPLDVWMDYAIIGAAKMGKQVIRFSDWSEEMVKELGEDIRPHLRQLYERSMEAYEASTKKVTRRTISEAEKLTDKVIRTKQLEGDEANSLRELAKKVSSLSGDAQQIASQDLQVILMGLDKPGILKRISTFQTIGQLLNTKTMARNVLGNELFYRLERINKWVATPIDIARSKITGGERTVTFRTNNQGEFWRNWVSGGKAGWKQVNVNGLQTAYDLGSPAFTSKLNPLTYLEKALGATLKSFDTAAYMRAYNNTVGEMATLRAINEGQGNNKALIQQYIREADENILKIADEYGRYVTFQDNNLISQGLVKFKRGLNVGKDFGVGDLVIKYPKTPGALLMRALEYSPAGFLRSAKILMQPIFKKEPNTAEVTQALTRAIIGTAGLSGMGYYLMDVGILTGSASKDRDIRGLQQAAGQGQYQVNLSALTRWVQSGFDSEKAKLQEGDRLYTYDWMQPASIAISIGANVKKNLTEGKDGLSGTFGTVYNSLEGGLGTLTEQSVLSGLKSAVEGYPGQSVTDKIMDVLTEIPASFVPTAFNQFKQMNDNYRRETYSPNKLEQSLNRAQAKIPIWAESLPQQYDTLGNPKETYQDNNVFNVMFNPGFTSKYKLSPEAKYIVELIAETGDETLAPRVPGKKVTIEGQTFILNGDMFSRLQQLQGEETKKRINKRMNQNIQDPAKKSKRISKELTRAGDEAKKQLGREYNLR</sequence>
<comment type="caution">
    <text evidence="2">The sequence shown here is derived from an EMBL/GenBank/DDBJ whole genome shotgun (WGS) entry which is preliminary data.</text>
</comment>
<feature type="region of interest" description="Disordered" evidence="1">
    <location>
        <begin position="99"/>
        <end position="124"/>
    </location>
</feature>
<proteinExistence type="predicted"/>
<feature type="region of interest" description="Disordered" evidence="1">
    <location>
        <begin position="600"/>
        <end position="621"/>
    </location>
</feature>
<evidence type="ECO:0000313" key="2">
    <source>
        <dbReference type="EMBL" id="PZD95243.1"/>
    </source>
</evidence>